<dbReference type="OrthoDB" id="1535081at2759"/>
<evidence type="ECO:0000256" key="4">
    <source>
        <dbReference type="PIRSR" id="PIRSR005739-1"/>
    </source>
</evidence>
<dbReference type="Gene3D" id="3.40.50.150">
    <property type="entry name" value="Vaccinia Virus protein VP39"/>
    <property type="match status" value="1"/>
</dbReference>
<dbReference type="AlphaFoldDB" id="A0A178ZY40"/>
<dbReference type="PIRSF" id="PIRSF005739">
    <property type="entry name" value="O-mtase"/>
    <property type="match status" value="1"/>
</dbReference>
<dbReference type="InterPro" id="IPR001077">
    <property type="entry name" value="COMT_C"/>
</dbReference>
<accession>A0A178ZY40</accession>
<evidence type="ECO:0000259" key="5">
    <source>
        <dbReference type="Pfam" id="PF00891"/>
    </source>
</evidence>
<dbReference type="SUPFAM" id="SSF46785">
    <property type="entry name" value="Winged helix' DNA-binding domain"/>
    <property type="match status" value="1"/>
</dbReference>
<feature type="domain" description="O-methyltransferase C-terminal" evidence="5">
    <location>
        <begin position="158"/>
        <end position="360"/>
    </location>
</feature>
<dbReference type="SUPFAM" id="SSF53335">
    <property type="entry name" value="S-adenosyl-L-methionine-dependent methyltransferases"/>
    <property type="match status" value="1"/>
</dbReference>
<dbReference type="InterPro" id="IPR016461">
    <property type="entry name" value="COMT-like"/>
</dbReference>
<evidence type="ECO:0000256" key="3">
    <source>
        <dbReference type="ARBA" id="ARBA00022691"/>
    </source>
</evidence>
<dbReference type="PROSITE" id="PS51683">
    <property type="entry name" value="SAM_OMT_II"/>
    <property type="match status" value="1"/>
</dbReference>
<gene>
    <name evidence="7" type="ORF">AYL99_00671</name>
</gene>
<dbReference type="Proteomes" id="UP000078343">
    <property type="component" value="Unassembled WGS sequence"/>
</dbReference>
<dbReference type="Gene3D" id="1.10.10.10">
    <property type="entry name" value="Winged helix-like DNA-binding domain superfamily/Winged helix DNA-binding domain"/>
    <property type="match status" value="1"/>
</dbReference>
<dbReference type="GO" id="GO:0032259">
    <property type="term" value="P:methylation"/>
    <property type="evidence" value="ECO:0007669"/>
    <property type="project" value="UniProtKB-KW"/>
</dbReference>
<proteinExistence type="predicted"/>
<dbReference type="InterPro" id="IPR029063">
    <property type="entry name" value="SAM-dependent_MTases_sf"/>
</dbReference>
<evidence type="ECO:0000313" key="7">
    <source>
        <dbReference type="EMBL" id="OAP64699.1"/>
    </source>
</evidence>
<name>A0A178ZY40_9EURO</name>
<feature type="active site" description="Proton acceptor" evidence="4">
    <location>
        <position position="291"/>
    </location>
</feature>
<dbReference type="Pfam" id="PF08100">
    <property type="entry name" value="Dimerisation"/>
    <property type="match status" value="1"/>
</dbReference>
<dbReference type="InterPro" id="IPR036390">
    <property type="entry name" value="WH_DNA-bd_sf"/>
</dbReference>
<dbReference type="GeneID" id="30004841"/>
<evidence type="ECO:0000256" key="2">
    <source>
        <dbReference type="ARBA" id="ARBA00022679"/>
    </source>
</evidence>
<feature type="domain" description="O-methyltransferase dimerisation" evidence="6">
    <location>
        <begin position="43"/>
        <end position="120"/>
    </location>
</feature>
<dbReference type="PANTHER" id="PTHR43712">
    <property type="entry name" value="PUTATIVE (AFU_ORTHOLOGUE AFUA_4G14580)-RELATED"/>
    <property type="match status" value="1"/>
</dbReference>
<keyword evidence="1" id="KW-0489">Methyltransferase</keyword>
<keyword evidence="3" id="KW-0949">S-adenosyl-L-methionine</keyword>
<dbReference type="EMBL" id="LVYI01000001">
    <property type="protein sequence ID" value="OAP64699.1"/>
    <property type="molecule type" value="Genomic_DNA"/>
</dbReference>
<dbReference type="Pfam" id="PF00891">
    <property type="entry name" value="Methyltransf_2"/>
    <property type="match status" value="1"/>
</dbReference>
<dbReference type="RefSeq" id="XP_018698066.1">
    <property type="nucleotide sequence ID" value="XM_018832187.1"/>
</dbReference>
<evidence type="ECO:0000256" key="1">
    <source>
        <dbReference type="ARBA" id="ARBA00022603"/>
    </source>
</evidence>
<keyword evidence="8" id="KW-1185">Reference proteome</keyword>
<reference evidence="7 8" key="1">
    <citation type="submission" date="2016-04" db="EMBL/GenBank/DDBJ databases">
        <title>Draft genome of Fonsecaea erecta CBS 125763.</title>
        <authorList>
            <person name="Weiss V.A."/>
            <person name="Vicente V.A."/>
            <person name="Raittz R.T."/>
            <person name="Moreno L.F."/>
            <person name="De Souza E.M."/>
            <person name="Pedrosa F.O."/>
            <person name="Steffens M.B."/>
            <person name="Faoro H."/>
            <person name="Tadra-Sfeir M.Z."/>
            <person name="Najafzadeh M.J."/>
            <person name="Felipe M.S."/>
            <person name="Teixeira M."/>
            <person name="Sun J."/>
            <person name="Xi L."/>
            <person name="Gomes R."/>
            <person name="De Azevedo C.M."/>
            <person name="Salgado C.G."/>
            <person name="Da Silva M.B."/>
            <person name="Nascimento M.F."/>
            <person name="Queiroz-Telles F."/>
            <person name="Attili D.S."/>
            <person name="Gorbushina A."/>
        </authorList>
    </citation>
    <scope>NUCLEOTIDE SEQUENCE [LARGE SCALE GENOMIC DNA]</scope>
    <source>
        <strain evidence="7 8">CBS 125763</strain>
    </source>
</reference>
<evidence type="ECO:0000259" key="6">
    <source>
        <dbReference type="Pfam" id="PF08100"/>
    </source>
</evidence>
<dbReference type="GO" id="GO:0046983">
    <property type="term" value="F:protein dimerization activity"/>
    <property type="evidence" value="ECO:0007669"/>
    <property type="project" value="InterPro"/>
</dbReference>
<sequence>MEALADQIKSMAKDVGEAEKSHILDTLARLQRELDSPMDVLMKIFNAQISLSMIYVAVDLGVFREVANYASSSVSGVQLATKVKASPDLVERLLRYLASTGFLDNPGSGQYQPNRITHFLASPLADAGVVHALDTCGPAIQALPSFLAETQYQDISENLNTPFQKGHKTSLGAFEWLSQKPKNFLALQEIMTAMQSAAWLDGLDVLGQAALNVAPGSERPFFVDVGGGHGHQCKQLLDKHPNLHGSLVLEDLPQVADKLSPIDGVKIIGQDFFETQAVRGAAFYYLRRIMHDWPDAECRTILSRLSEAMASDSLILIDEIVLPEANVPWQAAMQDVSMNILFAGKERTRDQWERLIASSGLTQKDIRTYNISACSSVIVLGK</sequence>
<protein>
    <submittedName>
        <fullName evidence="7">Uncharacterized protein</fullName>
    </submittedName>
</protein>
<evidence type="ECO:0000313" key="8">
    <source>
        <dbReference type="Proteomes" id="UP000078343"/>
    </source>
</evidence>
<dbReference type="PANTHER" id="PTHR43712:SF2">
    <property type="entry name" value="O-METHYLTRANSFERASE CICE"/>
    <property type="match status" value="1"/>
</dbReference>
<dbReference type="STRING" id="1367422.A0A178ZY40"/>
<organism evidence="7 8">
    <name type="scientific">Fonsecaea erecta</name>
    <dbReference type="NCBI Taxonomy" id="1367422"/>
    <lineage>
        <taxon>Eukaryota</taxon>
        <taxon>Fungi</taxon>
        <taxon>Dikarya</taxon>
        <taxon>Ascomycota</taxon>
        <taxon>Pezizomycotina</taxon>
        <taxon>Eurotiomycetes</taxon>
        <taxon>Chaetothyriomycetidae</taxon>
        <taxon>Chaetothyriales</taxon>
        <taxon>Herpotrichiellaceae</taxon>
        <taxon>Fonsecaea</taxon>
    </lineage>
</organism>
<dbReference type="InterPro" id="IPR036388">
    <property type="entry name" value="WH-like_DNA-bd_sf"/>
</dbReference>
<keyword evidence="2" id="KW-0808">Transferase</keyword>
<dbReference type="InterPro" id="IPR012967">
    <property type="entry name" value="COMT_dimerisation"/>
</dbReference>
<comment type="caution">
    <text evidence="7">The sequence shown here is derived from an EMBL/GenBank/DDBJ whole genome shotgun (WGS) entry which is preliminary data.</text>
</comment>
<dbReference type="GO" id="GO:0008171">
    <property type="term" value="F:O-methyltransferase activity"/>
    <property type="evidence" value="ECO:0007669"/>
    <property type="project" value="InterPro"/>
</dbReference>